<feature type="signal peptide" evidence="1">
    <location>
        <begin position="1"/>
        <end position="20"/>
    </location>
</feature>
<dbReference type="AlphaFoldDB" id="A0AAN9S441"/>
<comment type="caution">
    <text evidence="3">The sequence shown here is derived from an EMBL/GenBank/DDBJ whole genome shotgun (WGS) entry which is preliminary data.</text>
</comment>
<proteinExistence type="predicted"/>
<dbReference type="InterPro" id="IPR008972">
    <property type="entry name" value="Cupredoxin"/>
</dbReference>
<dbReference type="EMBL" id="JAYMYS010000006">
    <property type="protein sequence ID" value="KAK7388671.1"/>
    <property type="molecule type" value="Genomic_DNA"/>
</dbReference>
<name>A0AAN9S441_PSOTE</name>
<dbReference type="Gene3D" id="2.60.40.420">
    <property type="entry name" value="Cupredoxins - blue copper proteins"/>
    <property type="match status" value="1"/>
</dbReference>
<feature type="chain" id="PRO_5042894209" description="Phytocyanin domain-containing protein" evidence="1">
    <location>
        <begin position="21"/>
        <end position="143"/>
    </location>
</feature>
<evidence type="ECO:0000313" key="4">
    <source>
        <dbReference type="Proteomes" id="UP001386955"/>
    </source>
</evidence>
<feature type="domain" description="Phytocyanin" evidence="2">
    <location>
        <begin position="71"/>
        <end position="135"/>
    </location>
</feature>
<sequence>MEILVLLVLLAMTFPHSNDGAEHVVNWIIPPQGHYFYTSLTVTTTCKLNDTLVSVRISFLTLHSYSIENPSSNFVVSFLSVFNFTIGFHNVVTLSKINFKSCNMSDRMALFKKAPVKISLNCSDEFYFICSFMSHYSLAKSST</sequence>
<dbReference type="GO" id="GO:0009055">
    <property type="term" value="F:electron transfer activity"/>
    <property type="evidence" value="ECO:0007669"/>
    <property type="project" value="InterPro"/>
</dbReference>
<reference evidence="3 4" key="1">
    <citation type="submission" date="2024-01" db="EMBL/GenBank/DDBJ databases">
        <title>The genomes of 5 underutilized Papilionoideae crops provide insights into root nodulation and disease resistanc.</title>
        <authorList>
            <person name="Jiang F."/>
        </authorList>
    </citation>
    <scope>NUCLEOTIDE SEQUENCE [LARGE SCALE GENOMIC DNA]</scope>
    <source>
        <strain evidence="3">DUOXIRENSHENG_FW03</strain>
        <tissue evidence="3">Leaves</tissue>
    </source>
</reference>
<dbReference type="Proteomes" id="UP001386955">
    <property type="component" value="Unassembled WGS sequence"/>
</dbReference>
<evidence type="ECO:0000313" key="3">
    <source>
        <dbReference type="EMBL" id="KAK7388671.1"/>
    </source>
</evidence>
<dbReference type="InterPro" id="IPR003245">
    <property type="entry name" value="Phytocyanin_dom"/>
</dbReference>
<accession>A0AAN9S441</accession>
<dbReference type="SUPFAM" id="SSF49503">
    <property type="entry name" value="Cupredoxins"/>
    <property type="match status" value="1"/>
</dbReference>
<dbReference type="Pfam" id="PF02298">
    <property type="entry name" value="Cu_bind_like"/>
    <property type="match status" value="1"/>
</dbReference>
<evidence type="ECO:0000256" key="1">
    <source>
        <dbReference type="SAM" id="SignalP"/>
    </source>
</evidence>
<evidence type="ECO:0000259" key="2">
    <source>
        <dbReference type="Pfam" id="PF02298"/>
    </source>
</evidence>
<keyword evidence="1" id="KW-0732">Signal</keyword>
<protein>
    <recommendedName>
        <fullName evidence="2">Phytocyanin domain-containing protein</fullName>
    </recommendedName>
</protein>
<keyword evidence="4" id="KW-1185">Reference proteome</keyword>
<gene>
    <name evidence="3" type="ORF">VNO78_23494</name>
</gene>
<organism evidence="3 4">
    <name type="scientific">Psophocarpus tetragonolobus</name>
    <name type="common">Winged bean</name>
    <name type="synonym">Dolichos tetragonolobus</name>
    <dbReference type="NCBI Taxonomy" id="3891"/>
    <lineage>
        <taxon>Eukaryota</taxon>
        <taxon>Viridiplantae</taxon>
        <taxon>Streptophyta</taxon>
        <taxon>Embryophyta</taxon>
        <taxon>Tracheophyta</taxon>
        <taxon>Spermatophyta</taxon>
        <taxon>Magnoliopsida</taxon>
        <taxon>eudicotyledons</taxon>
        <taxon>Gunneridae</taxon>
        <taxon>Pentapetalae</taxon>
        <taxon>rosids</taxon>
        <taxon>fabids</taxon>
        <taxon>Fabales</taxon>
        <taxon>Fabaceae</taxon>
        <taxon>Papilionoideae</taxon>
        <taxon>50 kb inversion clade</taxon>
        <taxon>NPAAA clade</taxon>
        <taxon>indigoferoid/millettioid clade</taxon>
        <taxon>Phaseoleae</taxon>
        <taxon>Psophocarpus</taxon>
    </lineage>
</organism>